<dbReference type="Proteomes" id="UP000035642">
    <property type="component" value="Unassembled WGS sequence"/>
</dbReference>
<name>A0A0K0DD66_ANGCA</name>
<organism evidence="2 3">
    <name type="scientific">Angiostrongylus cantonensis</name>
    <name type="common">Rat lungworm</name>
    <dbReference type="NCBI Taxonomy" id="6313"/>
    <lineage>
        <taxon>Eukaryota</taxon>
        <taxon>Metazoa</taxon>
        <taxon>Ecdysozoa</taxon>
        <taxon>Nematoda</taxon>
        <taxon>Chromadorea</taxon>
        <taxon>Rhabditida</taxon>
        <taxon>Rhabditina</taxon>
        <taxon>Rhabditomorpha</taxon>
        <taxon>Strongyloidea</taxon>
        <taxon>Metastrongylidae</taxon>
        <taxon>Angiostrongylus</taxon>
    </lineage>
</organism>
<keyword evidence="2" id="KW-1185">Reference proteome</keyword>
<protein>
    <submittedName>
        <fullName evidence="3">Hva1_TUDOR domain-containing protein</fullName>
    </submittedName>
</protein>
<dbReference type="WBParaSite" id="ACAC_0000861401-mRNA-1">
    <property type="protein sequence ID" value="ACAC_0000861401-mRNA-1"/>
    <property type="gene ID" value="ACAC_0000861401"/>
</dbReference>
<accession>A0A0K0DD66</accession>
<feature type="compositionally biased region" description="Basic and acidic residues" evidence="1">
    <location>
        <begin position="43"/>
        <end position="60"/>
    </location>
</feature>
<evidence type="ECO:0000313" key="2">
    <source>
        <dbReference type="Proteomes" id="UP000035642"/>
    </source>
</evidence>
<reference evidence="2" key="1">
    <citation type="submission" date="2012-09" db="EMBL/GenBank/DDBJ databases">
        <authorList>
            <person name="Martin A.A."/>
        </authorList>
    </citation>
    <scope>NUCLEOTIDE SEQUENCE</scope>
</reference>
<evidence type="ECO:0000313" key="3">
    <source>
        <dbReference type="WBParaSite" id="ACAC_0000861401-mRNA-1"/>
    </source>
</evidence>
<evidence type="ECO:0000256" key="1">
    <source>
        <dbReference type="SAM" id="MobiDB-lite"/>
    </source>
</evidence>
<feature type="compositionally biased region" description="Basic and acidic residues" evidence="1">
    <location>
        <begin position="9"/>
        <end position="28"/>
    </location>
</feature>
<reference evidence="3" key="2">
    <citation type="submission" date="2017-02" db="UniProtKB">
        <authorList>
            <consortium name="WormBaseParasite"/>
        </authorList>
    </citation>
    <scope>IDENTIFICATION</scope>
</reference>
<proteinExistence type="predicted"/>
<feature type="region of interest" description="Disordered" evidence="1">
    <location>
        <begin position="1"/>
        <end position="67"/>
    </location>
</feature>
<sequence length="145" mass="16242">MPCQRMKKKAGEKGEKGVNVHQDQKKGMNDGQDQSIGMNDGLDQSKEVRGSRDQRREEGKSWNLPVRDGNVSEAKILRREQDPEKNYGKIDQGGLPHVEKVVVHLGKEARKKMTNGRGSENDQLNPVCENSPLMGQIKGEKAENH</sequence>
<dbReference type="AlphaFoldDB" id="A0A0K0DD66"/>
<feature type="region of interest" description="Disordered" evidence="1">
    <location>
        <begin position="111"/>
        <end position="145"/>
    </location>
</feature>